<dbReference type="Proteomes" id="UP000887013">
    <property type="component" value="Unassembled WGS sequence"/>
</dbReference>
<accession>A0A8X6TP91</accession>
<protein>
    <submittedName>
        <fullName evidence="1">Uncharacterized protein</fullName>
    </submittedName>
</protein>
<evidence type="ECO:0000313" key="1">
    <source>
        <dbReference type="EMBL" id="GFT32077.1"/>
    </source>
</evidence>
<sequence length="106" mass="12433">MDDVLCRTQTLEEAKELQQQQLIAIIQNARLQLHKWCTNHPELSLSVNRNYTLSNLSETKILEVSWKPMEDYSSFRVKVELSTSEARHKKEHAIYFSKIVKSLRTS</sequence>
<evidence type="ECO:0000313" key="2">
    <source>
        <dbReference type="Proteomes" id="UP000887013"/>
    </source>
</evidence>
<gene>
    <name evidence="1" type="primary">X975_01402</name>
    <name evidence="1" type="ORF">NPIL_671861</name>
</gene>
<reference evidence="1" key="1">
    <citation type="submission" date="2020-08" db="EMBL/GenBank/DDBJ databases">
        <title>Multicomponent nature underlies the extraordinary mechanical properties of spider dragline silk.</title>
        <authorList>
            <person name="Kono N."/>
            <person name="Nakamura H."/>
            <person name="Mori M."/>
            <person name="Yoshida Y."/>
            <person name="Ohtoshi R."/>
            <person name="Malay A.D."/>
            <person name="Moran D.A.P."/>
            <person name="Tomita M."/>
            <person name="Numata K."/>
            <person name="Arakawa K."/>
        </authorList>
    </citation>
    <scope>NUCLEOTIDE SEQUENCE</scope>
</reference>
<dbReference type="EMBL" id="BMAW01013113">
    <property type="protein sequence ID" value="GFT32077.1"/>
    <property type="molecule type" value="Genomic_DNA"/>
</dbReference>
<organism evidence="1 2">
    <name type="scientific">Nephila pilipes</name>
    <name type="common">Giant wood spider</name>
    <name type="synonym">Nephila maculata</name>
    <dbReference type="NCBI Taxonomy" id="299642"/>
    <lineage>
        <taxon>Eukaryota</taxon>
        <taxon>Metazoa</taxon>
        <taxon>Ecdysozoa</taxon>
        <taxon>Arthropoda</taxon>
        <taxon>Chelicerata</taxon>
        <taxon>Arachnida</taxon>
        <taxon>Araneae</taxon>
        <taxon>Araneomorphae</taxon>
        <taxon>Entelegynae</taxon>
        <taxon>Araneoidea</taxon>
        <taxon>Nephilidae</taxon>
        <taxon>Nephila</taxon>
    </lineage>
</organism>
<name>A0A8X6TP91_NEPPI</name>
<proteinExistence type="predicted"/>
<dbReference type="OrthoDB" id="6413980at2759"/>
<comment type="caution">
    <text evidence="1">The sequence shown here is derived from an EMBL/GenBank/DDBJ whole genome shotgun (WGS) entry which is preliminary data.</text>
</comment>
<keyword evidence="2" id="KW-1185">Reference proteome</keyword>
<dbReference type="AlphaFoldDB" id="A0A8X6TP91"/>